<dbReference type="InterPro" id="IPR011227">
    <property type="entry name" value="UCP029730"/>
</dbReference>
<gene>
    <name evidence="1" type="ORF">SAMN04488001_0045</name>
</gene>
<dbReference type="OrthoDB" id="9815326at2"/>
<dbReference type="EMBL" id="FNOI01000010">
    <property type="protein sequence ID" value="SDX62047.1"/>
    <property type="molecule type" value="Genomic_DNA"/>
</dbReference>
<reference evidence="2" key="1">
    <citation type="submission" date="2016-10" db="EMBL/GenBank/DDBJ databases">
        <authorList>
            <person name="Varghese N."/>
            <person name="Submissions S."/>
        </authorList>
    </citation>
    <scope>NUCLEOTIDE SEQUENCE [LARGE SCALE GENOMIC DNA]</scope>
    <source>
        <strain evidence="2">DSM 26922</strain>
    </source>
</reference>
<dbReference type="PIRSF" id="PIRSF029730">
    <property type="entry name" value="UCP029730"/>
    <property type="match status" value="1"/>
</dbReference>
<dbReference type="InterPro" id="IPR007709">
    <property type="entry name" value="N-FG_amidohydro"/>
</dbReference>
<dbReference type="Pfam" id="PF05013">
    <property type="entry name" value="FGase"/>
    <property type="match status" value="1"/>
</dbReference>
<organism evidence="1 2">
    <name type="scientific">Litoreibacter albidus</name>
    <dbReference type="NCBI Taxonomy" id="670155"/>
    <lineage>
        <taxon>Bacteria</taxon>
        <taxon>Pseudomonadati</taxon>
        <taxon>Pseudomonadota</taxon>
        <taxon>Alphaproteobacteria</taxon>
        <taxon>Rhodobacterales</taxon>
        <taxon>Roseobacteraceae</taxon>
        <taxon>Litoreibacter</taxon>
    </lineage>
</organism>
<dbReference type="STRING" id="670155.SAMN04488001_0045"/>
<evidence type="ECO:0000313" key="1">
    <source>
        <dbReference type="EMBL" id="SDX62047.1"/>
    </source>
</evidence>
<dbReference type="GO" id="GO:0016787">
    <property type="term" value="F:hydrolase activity"/>
    <property type="evidence" value="ECO:0007669"/>
    <property type="project" value="UniProtKB-KW"/>
</dbReference>
<keyword evidence="2" id="KW-1185">Reference proteome</keyword>
<dbReference type="Gene3D" id="3.40.630.40">
    <property type="entry name" value="Zn-dependent exopeptidases"/>
    <property type="match status" value="1"/>
</dbReference>
<proteinExistence type="predicted"/>
<keyword evidence="1" id="KW-0378">Hydrolase</keyword>
<protein>
    <submittedName>
        <fullName evidence="1">Predicted N-formylglutamate amidohydrolase</fullName>
    </submittedName>
</protein>
<name>A0A1H3D6Q2_9RHOB</name>
<accession>A0A1H3D6Q2</accession>
<evidence type="ECO:0000313" key="2">
    <source>
        <dbReference type="Proteomes" id="UP000199441"/>
    </source>
</evidence>
<dbReference type="SUPFAM" id="SSF53187">
    <property type="entry name" value="Zn-dependent exopeptidases"/>
    <property type="match status" value="1"/>
</dbReference>
<dbReference type="Proteomes" id="UP000199441">
    <property type="component" value="Unassembled WGS sequence"/>
</dbReference>
<sequence length="259" mass="27923">MSQLTHATSDDTVVAVNAAGTSSVVLVCEHASHHIPASFDGLGLSDAARKSHAAWDPGAMGVSEILATRLDARLVASGVSRLVYDCNRPPSSPDAMPALSEVVEVPGNTGLSDEDRRARVDMFYRPFEAKLRQVLDDVVDPIVITIHSFTPVYHGVFRPVEIGVLHDSDARLADAMLKVAAKHTNANVRRNAPYGPEHGVTHTLQEHAIPKGRLNVMLEVRNDLIETAAQQDAMATLLAGWIADACAELGRERDVQCRA</sequence>
<dbReference type="RefSeq" id="WP_089948808.1">
    <property type="nucleotide sequence ID" value="NZ_FNOI01000010.1"/>
</dbReference>
<dbReference type="AlphaFoldDB" id="A0A1H3D6Q2"/>